<feature type="compositionally biased region" description="Polar residues" evidence="1">
    <location>
        <begin position="109"/>
        <end position="119"/>
    </location>
</feature>
<dbReference type="KEGG" id="cci:CC1G_04026"/>
<dbReference type="EMBL" id="AACS02000007">
    <property type="protein sequence ID" value="EAU90757.1"/>
    <property type="molecule type" value="Genomic_DNA"/>
</dbReference>
<evidence type="ECO:0000313" key="2">
    <source>
        <dbReference type="EMBL" id="EAU90757.1"/>
    </source>
</evidence>
<feature type="compositionally biased region" description="Polar residues" evidence="1">
    <location>
        <begin position="162"/>
        <end position="175"/>
    </location>
</feature>
<dbReference type="GeneID" id="6007596"/>
<reference evidence="2 3" key="1">
    <citation type="journal article" date="2010" name="Proc. Natl. Acad. Sci. U.S.A.">
        <title>Insights into evolution of multicellular fungi from the assembled chromosomes of the mushroom Coprinopsis cinerea (Coprinus cinereus).</title>
        <authorList>
            <person name="Stajich J.E."/>
            <person name="Wilke S.K."/>
            <person name="Ahren D."/>
            <person name="Au C.H."/>
            <person name="Birren B.W."/>
            <person name="Borodovsky M."/>
            <person name="Burns C."/>
            <person name="Canback B."/>
            <person name="Casselton L.A."/>
            <person name="Cheng C.K."/>
            <person name="Deng J."/>
            <person name="Dietrich F.S."/>
            <person name="Fargo D.C."/>
            <person name="Farman M.L."/>
            <person name="Gathman A.C."/>
            <person name="Goldberg J."/>
            <person name="Guigo R."/>
            <person name="Hoegger P.J."/>
            <person name="Hooker J.B."/>
            <person name="Huggins A."/>
            <person name="James T.Y."/>
            <person name="Kamada T."/>
            <person name="Kilaru S."/>
            <person name="Kodira C."/>
            <person name="Kues U."/>
            <person name="Kupfer D."/>
            <person name="Kwan H.S."/>
            <person name="Lomsadze A."/>
            <person name="Li W."/>
            <person name="Lilly W.W."/>
            <person name="Ma L.J."/>
            <person name="Mackey A.J."/>
            <person name="Manning G."/>
            <person name="Martin F."/>
            <person name="Muraguchi H."/>
            <person name="Natvig D.O."/>
            <person name="Palmerini H."/>
            <person name="Ramesh M.A."/>
            <person name="Rehmeyer C.J."/>
            <person name="Roe B.A."/>
            <person name="Shenoy N."/>
            <person name="Stanke M."/>
            <person name="Ter-Hovhannisyan V."/>
            <person name="Tunlid A."/>
            <person name="Velagapudi R."/>
            <person name="Vision T.J."/>
            <person name="Zeng Q."/>
            <person name="Zolan M.E."/>
            <person name="Pukkila P.J."/>
        </authorList>
    </citation>
    <scope>NUCLEOTIDE SEQUENCE [LARGE SCALE GENOMIC DNA]</scope>
    <source>
        <strain evidence="3">Okayama-7 / 130 / ATCC MYA-4618 / FGSC 9003</strain>
    </source>
</reference>
<feature type="region of interest" description="Disordered" evidence="1">
    <location>
        <begin position="95"/>
        <end position="191"/>
    </location>
</feature>
<dbReference type="VEuPathDB" id="FungiDB:CC1G_04026"/>
<dbReference type="RefSeq" id="XP_001831135.1">
    <property type="nucleotide sequence ID" value="XM_001831083.2"/>
</dbReference>
<sequence>MHNLKNAAISGFATFAGGAVVFNGASDPDPPVQATPLNLEGVALGGHAIIAGSNVYDPQANERLKLVLAHEERMHEQRQHEQRLAQLSGINTLRPKVGSTIGVPPPSGAPSQTTASSAPQEEDAKTETKAGSGDPTVQATIPPELATPNTAPSTPEEEDSIEATTGTGELTQQTAVPPANPPINPDLERPMPKNVLFPGIRAVFKRVYNKSKRLQTAYRSLARRNLTPTA</sequence>
<dbReference type="InParanoid" id="A8N8H9"/>
<dbReference type="Proteomes" id="UP000001861">
    <property type="component" value="Unassembled WGS sequence"/>
</dbReference>
<evidence type="ECO:0000313" key="3">
    <source>
        <dbReference type="Proteomes" id="UP000001861"/>
    </source>
</evidence>
<gene>
    <name evidence="2" type="ORF">CC1G_04026</name>
</gene>
<comment type="caution">
    <text evidence="2">The sequence shown here is derived from an EMBL/GenBank/DDBJ whole genome shotgun (WGS) entry which is preliminary data.</text>
</comment>
<dbReference type="AlphaFoldDB" id="A8N8H9"/>
<accession>A8N8H9</accession>
<proteinExistence type="predicted"/>
<evidence type="ECO:0000256" key="1">
    <source>
        <dbReference type="SAM" id="MobiDB-lite"/>
    </source>
</evidence>
<keyword evidence="3" id="KW-1185">Reference proteome</keyword>
<organism evidence="2 3">
    <name type="scientific">Coprinopsis cinerea (strain Okayama-7 / 130 / ATCC MYA-4618 / FGSC 9003)</name>
    <name type="common">Inky cap fungus</name>
    <name type="synonym">Hormographiella aspergillata</name>
    <dbReference type="NCBI Taxonomy" id="240176"/>
    <lineage>
        <taxon>Eukaryota</taxon>
        <taxon>Fungi</taxon>
        <taxon>Dikarya</taxon>
        <taxon>Basidiomycota</taxon>
        <taxon>Agaricomycotina</taxon>
        <taxon>Agaricomycetes</taxon>
        <taxon>Agaricomycetidae</taxon>
        <taxon>Agaricales</taxon>
        <taxon>Agaricineae</taxon>
        <taxon>Psathyrellaceae</taxon>
        <taxon>Coprinopsis</taxon>
    </lineage>
</organism>
<name>A8N8H9_COPC7</name>
<protein>
    <submittedName>
        <fullName evidence="2">Uncharacterized protein</fullName>
    </submittedName>
</protein>